<dbReference type="RefSeq" id="WP_143437195.1">
    <property type="nucleotide sequence ID" value="NZ_FZNS01000010.1"/>
</dbReference>
<accession>A0A239A167</accession>
<dbReference type="Proteomes" id="UP000198310">
    <property type="component" value="Unassembled WGS sequence"/>
</dbReference>
<evidence type="ECO:0000313" key="2">
    <source>
        <dbReference type="Proteomes" id="UP000198310"/>
    </source>
</evidence>
<dbReference type="EMBL" id="FZNS01000010">
    <property type="protein sequence ID" value="SNR88643.1"/>
    <property type="molecule type" value="Genomic_DNA"/>
</dbReference>
<sequence length="164" mass="17792">MCITAAQIIIPSREQVQRDATELLDSFMAIEADDNCPGLMQAGFDMVAIRARVAELAGTMRAYCREAFITYHYPVSPAEAMHAASLAHAYFVATYQTPERAVAIAQVRQAEAALYLLIGQRVSYPSRSAAGERTIGTVIDTYDAGDIRVDTDGVIGVQECELVA</sequence>
<dbReference type="AlphaFoldDB" id="A0A239A167"/>
<protein>
    <submittedName>
        <fullName evidence="1">Uncharacterized protein</fullName>
    </submittedName>
</protein>
<organism evidence="1 2">
    <name type="scientific">Hymenobacter mucosus</name>
    <dbReference type="NCBI Taxonomy" id="1411120"/>
    <lineage>
        <taxon>Bacteria</taxon>
        <taxon>Pseudomonadati</taxon>
        <taxon>Bacteroidota</taxon>
        <taxon>Cytophagia</taxon>
        <taxon>Cytophagales</taxon>
        <taxon>Hymenobacteraceae</taxon>
        <taxon>Hymenobacter</taxon>
    </lineage>
</organism>
<gene>
    <name evidence="1" type="ORF">SAMN06269173_11088</name>
</gene>
<name>A0A239A167_9BACT</name>
<evidence type="ECO:0000313" key="1">
    <source>
        <dbReference type="EMBL" id="SNR88643.1"/>
    </source>
</evidence>
<reference evidence="2" key="1">
    <citation type="submission" date="2017-06" db="EMBL/GenBank/DDBJ databases">
        <authorList>
            <person name="Varghese N."/>
            <person name="Submissions S."/>
        </authorList>
    </citation>
    <scope>NUCLEOTIDE SEQUENCE [LARGE SCALE GENOMIC DNA]</scope>
    <source>
        <strain evidence="2">DSM 28041</strain>
    </source>
</reference>
<keyword evidence="2" id="KW-1185">Reference proteome</keyword>
<proteinExistence type="predicted"/>